<dbReference type="EMBL" id="SULG01000072">
    <property type="protein sequence ID" value="TLD40918.1"/>
    <property type="molecule type" value="Genomic_DNA"/>
</dbReference>
<dbReference type="AlphaFoldDB" id="A0A533Q8C7"/>
<accession>A0A533Q8C7</accession>
<reference evidence="2 3" key="1">
    <citation type="submission" date="2019-04" db="EMBL/GenBank/DDBJ databases">
        <title>Genome of a novel bacterium Candidatus Jettenia ecosi reconstructed from metagenome of an anammox bioreactor.</title>
        <authorList>
            <person name="Mardanov A.V."/>
            <person name="Beletsky A.V."/>
            <person name="Ravin N.V."/>
            <person name="Botchkova E.A."/>
            <person name="Litti Y.V."/>
            <person name="Nozhevnikova A.N."/>
        </authorList>
    </citation>
    <scope>NUCLEOTIDE SEQUENCE [LARGE SCALE GENOMIC DNA]</scope>
    <source>
        <strain evidence="2">J2</strain>
    </source>
</reference>
<dbReference type="Proteomes" id="UP000319783">
    <property type="component" value="Unassembled WGS sequence"/>
</dbReference>
<name>A0A533Q8C7_9BACT</name>
<feature type="transmembrane region" description="Helical" evidence="1">
    <location>
        <begin position="12"/>
        <end position="35"/>
    </location>
</feature>
<proteinExistence type="predicted"/>
<evidence type="ECO:0000313" key="3">
    <source>
        <dbReference type="Proteomes" id="UP000319783"/>
    </source>
</evidence>
<evidence type="ECO:0000256" key="1">
    <source>
        <dbReference type="SAM" id="Phobius"/>
    </source>
</evidence>
<evidence type="ECO:0000313" key="2">
    <source>
        <dbReference type="EMBL" id="TLD40918.1"/>
    </source>
</evidence>
<protein>
    <submittedName>
        <fullName evidence="2">Uncharacterized protein</fullName>
    </submittedName>
</protein>
<comment type="caution">
    <text evidence="2">The sequence shown here is derived from an EMBL/GenBank/DDBJ whole genome shotgun (WGS) entry which is preliminary data.</text>
</comment>
<sequence length="39" mass="4522">MNHRKRISESGYLGNYISIKIWVFIVLFVVAISILEKAI</sequence>
<keyword evidence="1" id="KW-0472">Membrane</keyword>
<keyword evidence="1" id="KW-1133">Transmembrane helix</keyword>
<keyword evidence="1" id="KW-0812">Transmembrane</keyword>
<organism evidence="2 3">
    <name type="scientific">Candidatus Jettenia ecosi</name>
    <dbReference type="NCBI Taxonomy" id="2494326"/>
    <lineage>
        <taxon>Bacteria</taxon>
        <taxon>Pseudomonadati</taxon>
        <taxon>Planctomycetota</taxon>
        <taxon>Candidatus Brocadiia</taxon>
        <taxon>Candidatus Brocadiales</taxon>
        <taxon>Candidatus Brocadiaceae</taxon>
        <taxon>Candidatus Jettenia</taxon>
    </lineage>
</organism>
<gene>
    <name evidence="2" type="ORF">JETT_2838</name>
</gene>